<proteinExistence type="predicted"/>
<feature type="signal peptide" evidence="1">
    <location>
        <begin position="1"/>
        <end position="17"/>
    </location>
</feature>
<organism evidence="2 3">
    <name type="scientific">Pedobacter endophyticus</name>
    <dbReference type="NCBI Taxonomy" id="2789740"/>
    <lineage>
        <taxon>Bacteria</taxon>
        <taxon>Pseudomonadati</taxon>
        <taxon>Bacteroidota</taxon>
        <taxon>Sphingobacteriia</taxon>
        <taxon>Sphingobacteriales</taxon>
        <taxon>Sphingobacteriaceae</taxon>
        <taxon>Pedobacter</taxon>
    </lineage>
</organism>
<keyword evidence="1" id="KW-0732">Signal</keyword>
<sequence length="213" mass="23755">MKSIFTCLFFISCLKLATAQSVTVGPGGKPLRVSAMKEATEGSPYFNDAYSESNIKTVGNKELLLKLVKYNLYEQQLEYTDEQGNVFAIQDSTSSFAISDANKILHSFTKHPSLGFVEVLLDGKTGLLKKYGVKKQTNEDFYTKKKTSKWIAQNHYYLLKVNETEEFQPSSKGIAKAVGDKKDKILTYIKNEGPDLGTDAGLIAVFKYYNGLN</sequence>
<dbReference type="EMBL" id="CP064939">
    <property type="protein sequence ID" value="QPH37798.1"/>
    <property type="molecule type" value="Genomic_DNA"/>
</dbReference>
<name>A0A7U3Q3F7_9SPHI</name>
<dbReference type="RefSeq" id="WP_196097111.1">
    <property type="nucleotide sequence ID" value="NZ_CP064939.1"/>
</dbReference>
<feature type="chain" id="PRO_5032430584" evidence="1">
    <location>
        <begin position="18"/>
        <end position="213"/>
    </location>
</feature>
<protein>
    <submittedName>
        <fullName evidence="2">Uncharacterized protein</fullName>
    </submittedName>
</protein>
<evidence type="ECO:0000313" key="3">
    <source>
        <dbReference type="Proteomes" id="UP000594759"/>
    </source>
</evidence>
<dbReference type="AlphaFoldDB" id="A0A7U3Q3F7"/>
<accession>A0A7U3Q3F7</accession>
<evidence type="ECO:0000313" key="2">
    <source>
        <dbReference type="EMBL" id="QPH37798.1"/>
    </source>
</evidence>
<gene>
    <name evidence="2" type="ORF">IZT61_11810</name>
</gene>
<dbReference type="KEGG" id="pex:IZT61_11810"/>
<dbReference type="Proteomes" id="UP000594759">
    <property type="component" value="Chromosome"/>
</dbReference>
<evidence type="ECO:0000256" key="1">
    <source>
        <dbReference type="SAM" id="SignalP"/>
    </source>
</evidence>
<keyword evidence="3" id="KW-1185">Reference proteome</keyword>
<reference evidence="2 3" key="1">
    <citation type="submission" date="2020-11" db="EMBL/GenBank/DDBJ databases">
        <title>Pedobacter endophytica, an endophytic bacteria isolated form Carex pumila.</title>
        <authorList>
            <person name="Peng Y."/>
            <person name="Jiang L."/>
            <person name="Lee J."/>
        </authorList>
    </citation>
    <scope>NUCLEOTIDE SEQUENCE [LARGE SCALE GENOMIC DNA]</scope>
    <source>
        <strain evidence="2 3">JBR3-12</strain>
    </source>
</reference>